<organism evidence="2 3">
    <name type="scientific">Mariprofundus ferrooxydans PV-1</name>
    <dbReference type="NCBI Taxonomy" id="314345"/>
    <lineage>
        <taxon>Bacteria</taxon>
        <taxon>Pseudomonadati</taxon>
        <taxon>Pseudomonadota</taxon>
        <taxon>Candidatius Mariprofundia</taxon>
        <taxon>Mariprofundales</taxon>
        <taxon>Mariprofundaceae</taxon>
        <taxon>Mariprofundus</taxon>
    </lineage>
</organism>
<comment type="caution">
    <text evidence="2">The sequence shown here is derived from an EMBL/GenBank/DDBJ whole genome shotgun (WGS) entry which is preliminary data.</text>
</comment>
<name>Q0F2U0_9PROT</name>
<evidence type="ECO:0000256" key="1">
    <source>
        <dbReference type="SAM" id="MobiDB-lite"/>
    </source>
</evidence>
<feature type="region of interest" description="Disordered" evidence="1">
    <location>
        <begin position="1"/>
        <end position="39"/>
    </location>
</feature>
<sequence length="39" mass="4577">MAVTRKRKTDRKSCGSIKQRPENKSKRGHIKVLRKKVVE</sequence>
<proteinExistence type="predicted"/>
<evidence type="ECO:0000313" key="2">
    <source>
        <dbReference type="EMBL" id="EAU56201.1"/>
    </source>
</evidence>
<evidence type="ECO:0000313" key="3">
    <source>
        <dbReference type="Proteomes" id="UP000005297"/>
    </source>
</evidence>
<gene>
    <name evidence="2" type="ORF">SPV1_05253</name>
</gene>
<dbReference type="InParanoid" id="Q0F2U0"/>
<feature type="compositionally biased region" description="Basic residues" evidence="1">
    <location>
        <begin position="26"/>
        <end position="39"/>
    </location>
</feature>
<feature type="compositionally biased region" description="Basic residues" evidence="1">
    <location>
        <begin position="1"/>
        <end position="10"/>
    </location>
</feature>
<dbReference type="Proteomes" id="UP000005297">
    <property type="component" value="Unassembled WGS sequence"/>
</dbReference>
<dbReference type="HOGENOM" id="CLU_3312417_0_0_0"/>
<protein>
    <submittedName>
        <fullName evidence="2">Uncharacterized protein</fullName>
    </submittedName>
</protein>
<reference evidence="2 3" key="1">
    <citation type="submission" date="2006-09" db="EMBL/GenBank/DDBJ databases">
        <authorList>
            <person name="Emerson D."/>
            <person name="Ferriera S."/>
            <person name="Johnson J."/>
            <person name="Kravitz S."/>
            <person name="Halpern A."/>
            <person name="Remington K."/>
            <person name="Beeson K."/>
            <person name="Tran B."/>
            <person name="Rogers Y.-H."/>
            <person name="Friedman R."/>
            <person name="Venter J.C."/>
        </authorList>
    </citation>
    <scope>NUCLEOTIDE SEQUENCE [LARGE SCALE GENOMIC DNA]</scope>
    <source>
        <strain evidence="2 3">PV-1</strain>
    </source>
</reference>
<dbReference type="AlphaFoldDB" id="Q0F2U0"/>
<accession>Q0F2U0</accession>
<keyword evidence="3" id="KW-1185">Reference proteome</keyword>
<dbReference type="EMBL" id="AATS01000001">
    <property type="protein sequence ID" value="EAU56201.1"/>
    <property type="molecule type" value="Genomic_DNA"/>
</dbReference>